<dbReference type="AlphaFoldDB" id="A0A4D6M6S4"/>
<dbReference type="EMBL" id="CP039350">
    <property type="protein sequence ID" value="QCD95684.1"/>
    <property type="molecule type" value="Genomic_DNA"/>
</dbReference>
<organism evidence="2 3">
    <name type="scientific">Vigna unguiculata</name>
    <name type="common">Cowpea</name>
    <dbReference type="NCBI Taxonomy" id="3917"/>
    <lineage>
        <taxon>Eukaryota</taxon>
        <taxon>Viridiplantae</taxon>
        <taxon>Streptophyta</taxon>
        <taxon>Embryophyta</taxon>
        <taxon>Tracheophyta</taxon>
        <taxon>Spermatophyta</taxon>
        <taxon>Magnoliopsida</taxon>
        <taxon>eudicotyledons</taxon>
        <taxon>Gunneridae</taxon>
        <taxon>Pentapetalae</taxon>
        <taxon>rosids</taxon>
        <taxon>fabids</taxon>
        <taxon>Fabales</taxon>
        <taxon>Fabaceae</taxon>
        <taxon>Papilionoideae</taxon>
        <taxon>50 kb inversion clade</taxon>
        <taxon>NPAAA clade</taxon>
        <taxon>indigoferoid/millettioid clade</taxon>
        <taxon>Phaseoleae</taxon>
        <taxon>Vigna</taxon>
    </lineage>
</organism>
<reference evidence="2 3" key="1">
    <citation type="submission" date="2019-04" db="EMBL/GenBank/DDBJ databases">
        <title>An improved genome assembly and genetic linkage map for asparagus bean, Vigna unguiculata ssp. sesquipedialis.</title>
        <authorList>
            <person name="Xia Q."/>
            <person name="Zhang R."/>
            <person name="Dong Y."/>
        </authorList>
    </citation>
    <scope>NUCLEOTIDE SEQUENCE [LARGE SCALE GENOMIC DNA]</scope>
    <source>
        <tissue evidence="2">Leaf</tissue>
    </source>
</reference>
<keyword evidence="3" id="KW-1185">Reference proteome</keyword>
<sequence>MALLAFSMVLFVIVSDMSMKSEAREPIEGTHCISDPDCVHRPCASCACKVRFSHTIPRENHNNKGL</sequence>
<proteinExistence type="predicted"/>
<dbReference type="Proteomes" id="UP000501690">
    <property type="component" value="Linkage Group LG6"/>
</dbReference>
<protein>
    <submittedName>
        <fullName evidence="2">Uncharacterized protein</fullName>
    </submittedName>
</protein>
<evidence type="ECO:0000313" key="3">
    <source>
        <dbReference type="Proteomes" id="UP000501690"/>
    </source>
</evidence>
<keyword evidence="1" id="KW-0732">Signal</keyword>
<evidence type="ECO:0000256" key="1">
    <source>
        <dbReference type="SAM" id="SignalP"/>
    </source>
</evidence>
<feature type="signal peptide" evidence="1">
    <location>
        <begin position="1"/>
        <end position="23"/>
    </location>
</feature>
<feature type="chain" id="PRO_5020025016" evidence="1">
    <location>
        <begin position="24"/>
        <end position="66"/>
    </location>
</feature>
<evidence type="ECO:0000313" key="2">
    <source>
        <dbReference type="EMBL" id="QCD95684.1"/>
    </source>
</evidence>
<accession>A0A4D6M6S4</accession>
<gene>
    <name evidence="2" type="ORF">DEO72_LG6g379</name>
</gene>
<name>A0A4D6M6S4_VIGUN</name>